<keyword evidence="3" id="KW-0687">Ribonucleoprotein</keyword>
<keyword evidence="5" id="KW-0150">Chloroplast</keyword>
<dbReference type="InterPro" id="IPR050437">
    <property type="entry name" value="Ribos_protein_bS1-like"/>
</dbReference>
<dbReference type="GO" id="GO:0006412">
    <property type="term" value="P:translation"/>
    <property type="evidence" value="ECO:0007669"/>
    <property type="project" value="TreeGrafter"/>
</dbReference>
<evidence type="ECO:0000256" key="2">
    <source>
        <dbReference type="ARBA" id="ARBA00022980"/>
    </source>
</evidence>
<dbReference type="AlphaFoldDB" id="A0A1G4NTL7"/>
<dbReference type="RefSeq" id="YP_009313595.1">
    <property type="nucleotide sequence ID" value="NC_031657.1"/>
</dbReference>
<evidence type="ECO:0000256" key="3">
    <source>
        <dbReference type="ARBA" id="ARBA00023274"/>
    </source>
</evidence>
<dbReference type="PANTHER" id="PTHR10724:SF7">
    <property type="entry name" value="SMALL RIBOSOMAL SUBUNIT PROTEIN BS1C"/>
    <property type="match status" value="1"/>
</dbReference>
<accession>A0A1G4NTL7</accession>
<reference evidence="5" key="1">
    <citation type="submission" date="2016-10" db="EMBL/GenBank/DDBJ databases">
        <title>Chloroplast genomes as a tool to resolve red algal phylogenies: a case study in the Nemaliales.</title>
        <authorList>
            <person name="Costa J.F."/>
            <person name="Lin S.M."/>
            <person name="Macaya E.C."/>
            <person name="Fernandez-Garcia C."/>
            <person name="Verbruggen H."/>
        </authorList>
    </citation>
    <scope>NUCLEOTIDE SEQUENCE</scope>
    <source>
        <strain evidence="5">JFC0074</strain>
    </source>
</reference>
<dbReference type="GO" id="GO:0003729">
    <property type="term" value="F:mRNA binding"/>
    <property type="evidence" value="ECO:0007669"/>
    <property type="project" value="TreeGrafter"/>
</dbReference>
<dbReference type="GO" id="GO:1990904">
    <property type="term" value="C:ribonucleoprotein complex"/>
    <property type="evidence" value="ECO:0007669"/>
    <property type="project" value="UniProtKB-KW"/>
</dbReference>
<feature type="domain" description="S1 motif" evidence="4">
    <location>
        <begin position="107"/>
        <end position="171"/>
    </location>
</feature>
<dbReference type="GO" id="GO:0005840">
    <property type="term" value="C:ribosome"/>
    <property type="evidence" value="ECO:0007669"/>
    <property type="project" value="UniProtKB-KW"/>
</dbReference>
<geneLocation type="chloroplast" evidence="5"/>
<dbReference type="Gene3D" id="2.40.50.140">
    <property type="entry name" value="Nucleic acid-binding proteins"/>
    <property type="match status" value="3"/>
</dbReference>
<dbReference type="PROSITE" id="PS50126">
    <property type="entry name" value="S1"/>
    <property type="match status" value="3"/>
</dbReference>
<dbReference type="GO" id="GO:0003735">
    <property type="term" value="F:structural constituent of ribosome"/>
    <property type="evidence" value="ECO:0007669"/>
    <property type="project" value="TreeGrafter"/>
</dbReference>
<keyword evidence="5" id="KW-0934">Plastid</keyword>
<reference evidence="5" key="2">
    <citation type="submission" date="2016-10" db="EMBL/GenBank/DDBJ databases">
        <authorList>
            <person name="de Groot N.N."/>
        </authorList>
    </citation>
    <scope>NUCLEOTIDE SEQUENCE</scope>
    <source>
        <strain evidence="5">JFC0074</strain>
    </source>
</reference>
<dbReference type="InterPro" id="IPR003029">
    <property type="entry name" value="S1_domain"/>
</dbReference>
<name>A0A1G4NTL7_9FLOR</name>
<keyword evidence="2 5" id="KW-0689">Ribosomal protein</keyword>
<dbReference type="InterPro" id="IPR035104">
    <property type="entry name" value="Ribosomal_protein_S1-like"/>
</dbReference>
<organism evidence="5">
    <name type="scientific">Galaxaura rugosa</name>
    <dbReference type="NCBI Taxonomy" id="268570"/>
    <lineage>
        <taxon>Eukaryota</taxon>
        <taxon>Rhodophyta</taxon>
        <taxon>Florideophyceae</taxon>
        <taxon>Nemaliophycidae</taxon>
        <taxon>Nemaliales</taxon>
        <taxon>Galaxauraceae</taxon>
        <taxon>Galaxaura</taxon>
    </lineage>
</organism>
<dbReference type="SUPFAM" id="SSF50249">
    <property type="entry name" value="Nucleic acid-binding proteins"/>
    <property type="match status" value="3"/>
</dbReference>
<protein>
    <submittedName>
        <fullName evidence="5">Ribosomal protein S1</fullName>
    </submittedName>
</protein>
<dbReference type="InterPro" id="IPR012340">
    <property type="entry name" value="NA-bd_OB-fold"/>
</dbReference>
<dbReference type="CDD" id="cd04465">
    <property type="entry name" value="S1_RPS1_repeat_ec2_hs2"/>
    <property type="match status" value="1"/>
</dbReference>
<dbReference type="PRINTS" id="PR00681">
    <property type="entry name" value="RIBOSOMALS1"/>
</dbReference>
<evidence type="ECO:0000256" key="1">
    <source>
        <dbReference type="ARBA" id="ARBA00006767"/>
    </source>
</evidence>
<feature type="domain" description="S1 motif" evidence="4">
    <location>
        <begin position="189"/>
        <end position="257"/>
    </location>
</feature>
<evidence type="ECO:0000259" key="4">
    <source>
        <dbReference type="PROSITE" id="PS50126"/>
    </source>
</evidence>
<proteinExistence type="inferred from homology"/>
<dbReference type="Pfam" id="PF00575">
    <property type="entry name" value="S1"/>
    <property type="match status" value="3"/>
</dbReference>
<dbReference type="EMBL" id="LT622865">
    <property type="protein sequence ID" value="SCW21849.1"/>
    <property type="molecule type" value="Genomic_DNA"/>
</dbReference>
<dbReference type="SMART" id="SM00316">
    <property type="entry name" value="S1"/>
    <property type="match status" value="3"/>
</dbReference>
<evidence type="ECO:0000313" key="5">
    <source>
        <dbReference type="EMBL" id="SCW21849.1"/>
    </source>
</evidence>
<dbReference type="PANTHER" id="PTHR10724">
    <property type="entry name" value="30S RIBOSOMAL PROTEIN S1"/>
    <property type="match status" value="1"/>
</dbReference>
<dbReference type="GeneID" id="29998884"/>
<gene>
    <name evidence="5" type="primary">rps1</name>
    <name evidence="5" type="ORF">JFC0074_225</name>
</gene>
<sequence length="259" mass="29854">MFFTETKFAQVLNKYNYNFKTSDIIAGTIFSKEQEGYLVDVGHHIAAYLPNAEIILSDNNNTTIHLNETREFFILAYDTLNNQLILSLKRLKYIRAWDRIKQLKAEDVIVDAYVKGINKGGLLVEIEDIQGFIPNSHICYGIPKNQLLNKLTKCKFLIANEQNNQLILSNRCAVITQIVKDHKINIKVGSTINAKITEITDFGIFFNLYNIPALMHKSEIKLKHENYTTNKFKIGQEFTIKIRHLDIRQGRISISMNDN</sequence>
<feature type="domain" description="S1 motif" evidence="4">
    <location>
        <begin position="22"/>
        <end position="89"/>
    </location>
</feature>
<comment type="similarity">
    <text evidence="1">Belongs to the bacterial ribosomal protein bS1 family.</text>
</comment>